<dbReference type="Proteomes" id="UP000019109">
    <property type="component" value="Unassembled WGS sequence"/>
</dbReference>
<comment type="function">
    <text evidence="3">Involved in the biosynthesis of a nickel-pincer cofactor ((SCS)Ni(II) pincer complex). Binds Ni(2+), and functions in nickel delivery to pyridinium-3,5-bisthiocarboxylic acid mononucleotide (P2TMN), to form the mature cofactor. Is thus probably required for the activation of nickel-pincer cofactor-dependent enzymes.</text>
</comment>
<comment type="catalytic activity">
    <reaction evidence="3">
        <text>Ni(II)-pyridinium-3,5-bisthiocarboxylate mononucleotide = pyridinium-3,5-bisthiocarboxylate mononucleotide + Ni(2+)</text>
        <dbReference type="Rhea" id="RHEA:54784"/>
        <dbReference type="ChEBI" id="CHEBI:49786"/>
        <dbReference type="ChEBI" id="CHEBI:137372"/>
        <dbReference type="ChEBI" id="CHEBI:137373"/>
        <dbReference type="EC" id="4.99.1.12"/>
    </reaction>
</comment>
<dbReference type="Gene3D" id="3.30.70.1380">
    <property type="entry name" value="Transcriptional regulatory protein pf0864 domain like"/>
    <property type="match status" value="1"/>
</dbReference>
<dbReference type="NCBIfam" id="TIGR00299">
    <property type="entry name" value="nickel pincer cofactor biosynthesis protein LarC"/>
    <property type="match status" value="1"/>
</dbReference>
<dbReference type="PANTHER" id="PTHR36566:SF1">
    <property type="entry name" value="PYRIDINIUM-3,5-BISTHIOCARBOXYLIC ACID MONONUCLEOTIDE NICKEL INSERTION PROTEIN"/>
    <property type="match status" value="1"/>
</dbReference>
<keyword evidence="1 3" id="KW-0533">Nickel</keyword>
<gene>
    <name evidence="3" type="primary">larC</name>
    <name evidence="4" type="ORF">JCM21531_1774</name>
</gene>
<dbReference type="OrthoDB" id="9765625at2"/>
<dbReference type="AlphaFoldDB" id="W4V568"/>
<dbReference type="InterPro" id="IPR002822">
    <property type="entry name" value="Ni_insertion"/>
</dbReference>
<dbReference type="EC" id="4.99.1.12" evidence="3"/>
<sequence>MRILYFDCFSGASGDMILGALLDLGIDVELFKRELLGLNLDGFDIVIEKKIINSIAVTDVNVIVKEECNHHTGHHHHCERNLADIENIIDKSSLKDSVKGLSKKIFREIARAEAKVHNKSIKDVHFHEVGAIDSIVDIVGAAICLDLLKVDKIYSSPMHDGTGFIECRHGKLPVPVPAVLEMLKDSNIPYITEDVNTELVTPTGIGIIKCVVSKFGSMPPMTIESVGYGAGKRQTGRFNALRCILGNVEHKEKNDDEICVLETNIDDMNPEILGYVMNRLFENGALDVFYTSVYMKKNRPGVVLTVLSDREQEEKLVNIILTETTTLGIRKTIAKRYILERDMKYVNTEFGRIRVKESFLGDYKKYSPEFEDCKKVAQELKIPLWKVYDAVCKAILIFEERNENALQ</sequence>
<reference evidence="4" key="1">
    <citation type="journal article" date="2014" name="Genome Announc.">
        <title>Draft Genome Sequence of Clostridium straminisolvens Strain JCM 21531T, Isolated from a Cellulose-Degrading Bacterial Community.</title>
        <authorList>
            <person name="Yuki M."/>
            <person name="Oshima K."/>
            <person name="Suda W."/>
            <person name="Sakamoto M."/>
            <person name="Kitamura K."/>
            <person name="Iida T."/>
            <person name="Hattori M."/>
            <person name="Ohkuma M."/>
        </authorList>
    </citation>
    <scope>NUCLEOTIDE SEQUENCE [LARGE SCALE GENOMIC DNA]</scope>
    <source>
        <strain evidence="4">JCM 21531</strain>
    </source>
</reference>
<dbReference type="Gene3D" id="3.10.20.300">
    <property type="entry name" value="mk0293 like domain"/>
    <property type="match status" value="1"/>
</dbReference>
<name>W4V568_9FIRM</name>
<proteinExistence type="inferred from homology"/>
<dbReference type="Pfam" id="PF01969">
    <property type="entry name" value="Ni_insertion"/>
    <property type="match status" value="1"/>
</dbReference>
<dbReference type="GO" id="GO:0016151">
    <property type="term" value="F:nickel cation binding"/>
    <property type="evidence" value="ECO:0007669"/>
    <property type="project" value="UniProtKB-UniRule"/>
</dbReference>
<dbReference type="EMBL" id="BAVR01000017">
    <property type="protein sequence ID" value="GAE88336.1"/>
    <property type="molecule type" value="Genomic_DNA"/>
</dbReference>
<dbReference type="PANTHER" id="PTHR36566">
    <property type="entry name" value="NICKEL INSERTION PROTEIN-RELATED"/>
    <property type="match status" value="1"/>
</dbReference>
<evidence type="ECO:0000256" key="2">
    <source>
        <dbReference type="ARBA" id="ARBA00023239"/>
    </source>
</evidence>
<dbReference type="GO" id="GO:0051604">
    <property type="term" value="P:protein maturation"/>
    <property type="evidence" value="ECO:0007669"/>
    <property type="project" value="UniProtKB-UniRule"/>
</dbReference>
<evidence type="ECO:0000313" key="5">
    <source>
        <dbReference type="Proteomes" id="UP000019109"/>
    </source>
</evidence>
<evidence type="ECO:0000256" key="3">
    <source>
        <dbReference type="HAMAP-Rule" id="MF_01074"/>
    </source>
</evidence>
<evidence type="ECO:0000256" key="1">
    <source>
        <dbReference type="ARBA" id="ARBA00022596"/>
    </source>
</evidence>
<dbReference type="STRING" id="1294263.JCM21531_1774"/>
<comment type="similarity">
    <text evidence="3">Belongs to the LarC family.</text>
</comment>
<dbReference type="HAMAP" id="MF_01074">
    <property type="entry name" value="LarC"/>
    <property type="match status" value="1"/>
</dbReference>
<keyword evidence="5" id="KW-1185">Reference proteome</keyword>
<organism evidence="4 5">
    <name type="scientific">Acetivibrio straminisolvens JCM 21531</name>
    <dbReference type="NCBI Taxonomy" id="1294263"/>
    <lineage>
        <taxon>Bacteria</taxon>
        <taxon>Bacillati</taxon>
        <taxon>Bacillota</taxon>
        <taxon>Clostridia</taxon>
        <taxon>Eubacteriales</taxon>
        <taxon>Oscillospiraceae</taxon>
        <taxon>Acetivibrio</taxon>
    </lineage>
</organism>
<dbReference type="GO" id="GO:0016829">
    <property type="term" value="F:lyase activity"/>
    <property type="evidence" value="ECO:0007669"/>
    <property type="project" value="UniProtKB-UniRule"/>
</dbReference>
<comment type="caution">
    <text evidence="4">The sequence shown here is derived from an EMBL/GenBank/DDBJ whole genome shotgun (WGS) entry which is preliminary data.</text>
</comment>
<evidence type="ECO:0000313" key="4">
    <source>
        <dbReference type="EMBL" id="GAE88336.1"/>
    </source>
</evidence>
<protein>
    <recommendedName>
        <fullName evidence="3">Pyridinium-3,5-bisthiocarboxylic acid mononucleotide nickel insertion protein</fullName>
        <shortName evidence="3">P2TMN nickel insertion protein</shortName>
        <ecNumber evidence="3">4.99.1.12</ecNumber>
    </recommendedName>
    <alternativeName>
        <fullName evidence="3">Nickel-pincer cofactor biosynthesis protein LarC</fullName>
    </alternativeName>
</protein>
<keyword evidence="2 3" id="KW-0456">Lyase</keyword>
<accession>W4V568</accession>
<dbReference type="RefSeq" id="WP_038288400.1">
    <property type="nucleotide sequence ID" value="NZ_BAVR01000017.1"/>
</dbReference>